<accession>A0A834JB92</accession>
<gene>
    <name evidence="1" type="ORF">HZH68_013838</name>
</gene>
<proteinExistence type="predicted"/>
<evidence type="ECO:0000313" key="1">
    <source>
        <dbReference type="EMBL" id="KAF7385408.1"/>
    </source>
</evidence>
<comment type="caution">
    <text evidence="1">The sequence shown here is derived from an EMBL/GenBank/DDBJ whole genome shotgun (WGS) entry which is preliminary data.</text>
</comment>
<organism evidence="1 2">
    <name type="scientific">Vespula germanica</name>
    <name type="common">German yellow jacket</name>
    <name type="synonym">Paravespula germanica</name>
    <dbReference type="NCBI Taxonomy" id="30212"/>
    <lineage>
        <taxon>Eukaryota</taxon>
        <taxon>Metazoa</taxon>
        <taxon>Ecdysozoa</taxon>
        <taxon>Arthropoda</taxon>
        <taxon>Hexapoda</taxon>
        <taxon>Insecta</taxon>
        <taxon>Pterygota</taxon>
        <taxon>Neoptera</taxon>
        <taxon>Endopterygota</taxon>
        <taxon>Hymenoptera</taxon>
        <taxon>Apocrita</taxon>
        <taxon>Aculeata</taxon>
        <taxon>Vespoidea</taxon>
        <taxon>Vespidae</taxon>
        <taxon>Vespinae</taxon>
        <taxon>Vespula</taxon>
    </lineage>
</organism>
<dbReference type="EMBL" id="JACSDZ010000016">
    <property type="protein sequence ID" value="KAF7385408.1"/>
    <property type="molecule type" value="Genomic_DNA"/>
</dbReference>
<keyword evidence="2" id="KW-1185">Reference proteome</keyword>
<reference evidence="1" key="1">
    <citation type="journal article" date="2020" name="G3 (Bethesda)">
        <title>High-Quality Assemblies for Three Invasive Social Wasps from the &lt;i&gt;Vespula&lt;/i&gt; Genus.</title>
        <authorList>
            <person name="Harrop T.W.R."/>
            <person name="Guhlin J."/>
            <person name="McLaughlin G.M."/>
            <person name="Permina E."/>
            <person name="Stockwell P."/>
            <person name="Gilligan J."/>
            <person name="Le Lec M.F."/>
            <person name="Gruber M.A.M."/>
            <person name="Quinn O."/>
            <person name="Lovegrove M."/>
            <person name="Duncan E.J."/>
            <person name="Remnant E.J."/>
            <person name="Van Eeckhoven J."/>
            <person name="Graham B."/>
            <person name="Knapp R.A."/>
            <person name="Langford K.W."/>
            <person name="Kronenberg Z."/>
            <person name="Press M.O."/>
            <person name="Eacker S.M."/>
            <person name="Wilson-Rankin E.E."/>
            <person name="Purcell J."/>
            <person name="Lester P.J."/>
            <person name="Dearden P.K."/>
        </authorList>
    </citation>
    <scope>NUCLEOTIDE SEQUENCE</scope>
    <source>
        <strain evidence="1">Linc-1</strain>
    </source>
</reference>
<name>A0A834JB92_VESGE</name>
<protein>
    <submittedName>
        <fullName evidence="1">Uncharacterized protein</fullName>
    </submittedName>
</protein>
<dbReference type="AlphaFoldDB" id="A0A834JB92"/>
<evidence type="ECO:0000313" key="2">
    <source>
        <dbReference type="Proteomes" id="UP000617340"/>
    </source>
</evidence>
<dbReference type="Proteomes" id="UP000617340">
    <property type="component" value="Unassembled WGS sequence"/>
</dbReference>
<sequence length="125" mass="14259">MAADYDGGVGDGGSRYTKKKVLGNLQINTVAKIVIDKKEFDRKSSYEWSMVKPRKDFWHKVSARAKKFISKFRKMFGVPSETSKVSFPNRRTYHYPARTGSTTPRGPMRSIEIERSRGLCNSGDF</sequence>